<reference evidence="3" key="2">
    <citation type="submission" date="2025-08" db="UniProtKB">
        <authorList>
            <consortium name="RefSeq"/>
        </authorList>
    </citation>
    <scope>IDENTIFICATION</scope>
    <source>
        <tissue evidence="3">Leaf</tissue>
    </source>
</reference>
<organism evidence="2 3">
    <name type="scientific">Vigna radiata var. radiata</name>
    <name type="common">Mung bean</name>
    <name type="synonym">Phaseolus aureus</name>
    <dbReference type="NCBI Taxonomy" id="3916"/>
    <lineage>
        <taxon>Eukaryota</taxon>
        <taxon>Viridiplantae</taxon>
        <taxon>Streptophyta</taxon>
        <taxon>Embryophyta</taxon>
        <taxon>Tracheophyta</taxon>
        <taxon>Spermatophyta</taxon>
        <taxon>Magnoliopsida</taxon>
        <taxon>eudicotyledons</taxon>
        <taxon>Gunneridae</taxon>
        <taxon>Pentapetalae</taxon>
        <taxon>rosids</taxon>
        <taxon>fabids</taxon>
        <taxon>Fabales</taxon>
        <taxon>Fabaceae</taxon>
        <taxon>Papilionoideae</taxon>
        <taxon>50 kb inversion clade</taxon>
        <taxon>NPAAA clade</taxon>
        <taxon>indigoferoid/millettioid clade</taxon>
        <taxon>Phaseoleae</taxon>
        <taxon>Vigna</taxon>
    </lineage>
</organism>
<dbReference type="SUPFAM" id="SSF46689">
    <property type="entry name" value="Homeodomain-like"/>
    <property type="match status" value="1"/>
</dbReference>
<dbReference type="KEGG" id="vra:106761819"/>
<dbReference type="CDD" id="cd11660">
    <property type="entry name" value="SANT_TRF"/>
    <property type="match status" value="1"/>
</dbReference>
<dbReference type="Proteomes" id="UP000087766">
    <property type="component" value="Chromosome 5"/>
</dbReference>
<evidence type="ECO:0000259" key="1">
    <source>
        <dbReference type="PROSITE" id="PS50090"/>
    </source>
</evidence>
<dbReference type="PANTHER" id="PTHR46993">
    <property type="entry name" value="MYB TRANSCRIPTION FACTOR"/>
    <property type="match status" value="1"/>
</dbReference>
<reference evidence="2" key="1">
    <citation type="journal article" date="2014" name="Nat. Commun.">
        <title>Genome sequence of mungbean and insights into evolution within Vigna species.</title>
        <authorList>
            <person name="Kang Y.J."/>
            <person name="Kim S.K."/>
            <person name="Kim M.Y."/>
            <person name="Lestari P."/>
            <person name="Kim K.H."/>
            <person name="Ha B.K."/>
            <person name="Jun T.H."/>
            <person name="Hwang W.J."/>
            <person name="Lee T."/>
            <person name="Lee J."/>
            <person name="Shim S."/>
            <person name="Yoon M.Y."/>
            <person name="Jang Y.E."/>
            <person name="Han K.S."/>
            <person name="Taeprayoon P."/>
            <person name="Yoon N."/>
            <person name="Somta P."/>
            <person name="Tanya P."/>
            <person name="Kim K.S."/>
            <person name="Gwag J.G."/>
            <person name="Moon J.K."/>
            <person name="Lee Y.H."/>
            <person name="Park B.S."/>
            <person name="Bombarely A."/>
            <person name="Doyle J.J."/>
            <person name="Jackson S.A."/>
            <person name="Schafleitner R."/>
            <person name="Srinives P."/>
            <person name="Varshney R.K."/>
            <person name="Lee S.H."/>
        </authorList>
    </citation>
    <scope>NUCLEOTIDE SEQUENCE [LARGE SCALE GENOMIC DNA]</scope>
    <source>
        <strain evidence="2">cv. VC1973A</strain>
    </source>
</reference>
<dbReference type="SMART" id="SM00717">
    <property type="entry name" value="SANT"/>
    <property type="match status" value="1"/>
</dbReference>
<gene>
    <name evidence="3" type="primary">LOC106761819</name>
</gene>
<dbReference type="Pfam" id="PF00249">
    <property type="entry name" value="Myb_DNA-binding"/>
    <property type="match status" value="1"/>
</dbReference>
<keyword evidence="2" id="KW-1185">Reference proteome</keyword>
<protein>
    <submittedName>
        <fullName evidence="3">Uncharacterized protein LOC106761819</fullName>
    </submittedName>
</protein>
<evidence type="ECO:0000313" key="2">
    <source>
        <dbReference type="Proteomes" id="UP000087766"/>
    </source>
</evidence>
<name>A0A3Q0F0A5_VIGRR</name>
<accession>A0A3Q0F0A5</accession>
<dbReference type="OrthoDB" id="608866at2759"/>
<dbReference type="PROSITE" id="PS50090">
    <property type="entry name" value="MYB_LIKE"/>
    <property type="match status" value="1"/>
</dbReference>
<dbReference type="AlphaFoldDB" id="A0A3Q0F0A5"/>
<dbReference type="GeneID" id="106761819"/>
<dbReference type="Gene3D" id="1.10.246.220">
    <property type="match status" value="1"/>
</dbReference>
<sequence>MERMDDLRNALLEFLIRSPFRDTEEKESMVKHMLQVYSKSDNDSGFKKTFLLKIIQNDLLSSHSISISDHHLKIFDYLEELFLRDAVPVPATISAAYCAVAVECTIKYLHLNLPHNLLYLRAVKRIWRLRISHMREGSLLFSEELERWRSDLETSLLDSKVRERLASTDTRGNAIMKLRAFFNQASTVFGCPFAPLTAIENEAQGNEGGHTEHTDNTQRNEEGVENIGDCISGELQEDNEKTFLSWSTDINDDEVDQVEKDQVKDEAGRVRTSRFHLASPNKKKHSPLKIYRPVAIAKRRTTKRWSRLEEETLKNGVETFGRGKWKVILNAHKDIFGERTEDDLKDKWRSMILYGCK</sequence>
<feature type="domain" description="Myb-like" evidence="1">
    <location>
        <begin position="297"/>
        <end position="352"/>
    </location>
</feature>
<dbReference type="RefSeq" id="XP_022636039.1">
    <property type="nucleotide sequence ID" value="XM_022780318.1"/>
</dbReference>
<dbReference type="PANTHER" id="PTHR46993:SF6">
    <property type="entry name" value="MYB TRANSCRIPTION FACTOR"/>
    <property type="match status" value="1"/>
</dbReference>
<dbReference type="InterPro" id="IPR009057">
    <property type="entry name" value="Homeodomain-like_sf"/>
</dbReference>
<proteinExistence type="predicted"/>
<evidence type="ECO:0000313" key="3">
    <source>
        <dbReference type="RefSeq" id="XP_022636039.1"/>
    </source>
</evidence>
<dbReference type="InterPro" id="IPR001005">
    <property type="entry name" value="SANT/Myb"/>
</dbReference>